<dbReference type="Pfam" id="PF13414">
    <property type="entry name" value="TPR_11"/>
    <property type="match status" value="1"/>
</dbReference>
<dbReference type="Pfam" id="PF07719">
    <property type="entry name" value="TPR_2"/>
    <property type="match status" value="2"/>
</dbReference>
<dbReference type="SMART" id="SM00028">
    <property type="entry name" value="TPR"/>
    <property type="match status" value="9"/>
</dbReference>
<dbReference type="EMBL" id="CAAALY010002325">
    <property type="protein sequence ID" value="VEL07705.1"/>
    <property type="molecule type" value="Genomic_DNA"/>
</dbReference>
<dbReference type="Pfam" id="PF17830">
    <property type="entry name" value="STI1-HOP_DP"/>
    <property type="match status" value="2"/>
</dbReference>
<dbReference type="Gene3D" id="1.10.260.100">
    <property type="match status" value="2"/>
</dbReference>
<feature type="region of interest" description="Disordered" evidence="7">
    <location>
        <begin position="176"/>
        <end position="206"/>
    </location>
</feature>
<dbReference type="OrthoDB" id="2423701at2759"/>
<sequence length="522" mass="58822">MSDVLKDKGNLALKEGDYKSAVGFYSQGINADPENHVLYSNRSVAYFKSGDYSKALSDADECVRLNVNWSKGHSRRASALEALSRYQEAHEAYSQALKLDPGNEQLSYNLELVSSKFAAQSLKEKLAFDPKLRGKMSDPDFASKIKFLEENPMLLASLSQNDYDMKNLLHTLGMDDADNGASEEDTVLNKGKQKTPEPRSVLSDEQEESLKAKELGNAAYKRRDFELALQHYDKAIEIDSSNMNFYLNKSAVYFELGEYPKCVELCEKAVEVGREQRADYKLIAKAYARAGSCFEKTADLVNAKKYYDKSLSEFRAQDIIKKAQRIDKELKEQERLAYISPELSEIEKNKGNSAFTRGDWPGALKHYSEAIRRNPSDPKIYSNRAACYTKLMEFPMALKDCDKCIELAPEFIKGYLRKAACLVAMKDFGAARKAYRKALELEPNCEEAREGLFQCFSSDTDPASVRERAMNDPEVASILSDPAMRMILSQMEDPAALREHLKNPDIASKLIKLIDAGLISLR</sequence>
<keyword evidence="2" id="KW-0963">Cytoplasm</keyword>
<dbReference type="PANTHER" id="PTHR22904:SF523">
    <property type="entry name" value="STRESS-INDUCED-PHOSPHOPROTEIN 1"/>
    <property type="match status" value="1"/>
</dbReference>
<dbReference type="PANTHER" id="PTHR22904">
    <property type="entry name" value="TPR REPEAT CONTAINING PROTEIN"/>
    <property type="match status" value="1"/>
</dbReference>
<dbReference type="Proteomes" id="UP000784294">
    <property type="component" value="Unassembled WGS sequence"/>
</dbReference>
<dbReference type="GO" id="GO:0005737">
    <property type="term" value="C:cytoplasm"/>
    <property type="evidence" value="ECO:0007669"/>
    <property type="project" value="UniProtKB-SubCell"/>
</dbReference>
<feature type="repeat" description="TPR" evidence="6">
    <location>
        <begin position="378"/>
        <end position="411"/>
    </location>
</feature>
<evidence type="ECO:0000256" key="5">
    <source>
        <dbReference type="ARBA" id="ARBA00026193"/>
    </source>
</evidence>
<dbReference type="InterPro" id="IPR041243">
    <property type="entry name" value="STI1/HOP_DP"/>
</dbReference>
<dbReference type="InterPro" id="IPR011990">
    <property type="entry name" value="TPR-like_helical_dom_sf"/>
</dbReference>
<keyword evidence="3" id="KW-0677">Repeat</keyword>
<dbReference type="Pfam" id="PF00515">
    <property type="entry name" value="TPR_1"/>
    <property type="match status" value="1"/>
</dbReference>
<feature type="domain" description="STI1" evidence="8">
    <location>
        <begin position="129"/>
        <end position="169"/>
    </location>
</feature>
<proteinExistence type="predicted"/>
<dbReference type="SUPFAM" id="SSF48452">
    <property type="entry name" value="TPR-like"/>
    <property type="match status" value="3"/>
</dbReference>
<dbReference type="Gene3D" id="1.25.40.10">
    <property type="entry name" value="Tetratricopeptide repeat domain"/>
    <property type="match status" value="3"/>
</dbReference>
<evidence type="ECO:0000256" key="4">
    <source>
        <dbReference type="ARBA" id="ARBA00022803"/>
    </source>
</evidence>
<evidence type="ECO:0000256" key="7">
    <source>
        <dbReference type="SAM" id="MobiDB-lite"/>
    </source>
</evidence>
<feature type="compositionally biased region" description="Acidic residues" evidence="7">
    <location>
        <begin position="176"/>
        <end position="186"/>
    </location>
</feature>
<comment type="caution">
    <text evidence="9">The sequence shown here is derived from an EMBL/GenBank/DDBJ whole genome shotgun (WGS) entry which is preliminary data.</text>
</comment>
<reference evidence="9" key="1">
    <citation type="submission" date="2018-11" db="EMBL/GenBank/DDBJ databases">
        <authorList>
            <consortium name="Pathogen Informatics"/>
        </authorList>
    </citation>
    <scope>NUCLEOTIDE SEQUENCE</scope>
</reference>
<evidence type="ECO:0000259" key="8">
    <source>
        <dbReference type="SMART" id="SM00727"/>
    </source>
</evidence>
<dbReference type="FunFam" id="1.10.260.100:FF:000002">
    <property type="entry name" value="Stress-induced-phosphoprotein 1 (Hsp70/Hsp90-organizing)"/>
    <property type="match status" value="1"/>
</dbReference>
<evidence type="ECO:0000313" key="9">
    <source>
        <dbReference type="EMBL" id="VEL07705.1"/>
    </source>
</evidence>
<feature type="repeat" description="TPR" evidence="6">
    <location>
        <begin position="2"/>
        <end position="35"/>
    </location>
</feature>
<name>A0A3S5AXP7_9PLAT</name>
<keyword evidence="10" id="KW-1185">Reference proteome</keyword>
<gene>
    <name evidence="9" type="ORF">PXEA_LOCUS1145</name>
</gene>
<dbReference type="FunFam" id="1.25.40.10:FF:000010">
    <property type="entry name" value="Stress-induced phosphoprotein 1"/>
    <property type="match status" value="1"/>
</dbReference>
<keyword evidence="4 6" id="KW-0802">TPR repeat</keyword>
<feature type="repeat" description="TPR" evidence="6">
    <location>
        <begin position="70"/>
        <end position="103"/>
    </location>
</feature>
<organism evidence="9 10">
    <name type="scientific">Protopolystoma xenopodis</name>
    <dbReference type="NCBI Taxonomy" id="117903"/>
    <lineage>
        <taxon>Eukaryota</taxon>
        <taxon>Metazoa</taxon>
        <taxon>Spiralia</taxon>
        <taxon>Lophotrochozoa</taxon>
        <taxon>Platyhelminthes</taxon>
        <taxon>Monogenea</taxon>
        <taxon>Polyopisthocotylea</taxon>
        <taxon>Polystomatidea</taxon>
        <taxon>Polystomatidae</taxon>
        <taxon>Protopolystoma</taxon>
    </lineage>
</organism>
<dbReference type="GO" id="GO:0051879">
    <property type="term" value="F:Hsp90 protein binding"/>
    <property type="evidence" value="ECO:0007669"/>
    <property type="project" value="TreeGrafter"/>
</dbReference>
<dbReference type="InterPro" id="IPR006636">
    <property type="entry name" value="STI1_HS-bd"/>
</dbReference>
<dbReference type="FunFam" id="1.25.40.10:FF:000020">
    <property type="entry name" value="Stress-induced phosphoprotein 1"/>
    <property type="match status" value="1"/>
</dbReference>
<evidence type="ECO:0000256" key="2">
    <source>
        <dbReference type="ARBA" id="ARBA00022490"/>
    </source>
</evidence>
<accession>A0A3S5AXP7</accession>
<evidence type="ECO:0000256" key="6">
    <source>
        <dbReference type="PROSITE-ProRule" id="PRU00339"/>
    </source>
</evidence>
<dbReference type="SMART" id="SM00727">
    <property type="entry name" value="STI1"/>
    <property type="match status" value="2"/>
</dbReference>
<comment type="subcellular location">
    <subcellularLocation>
        <location evidence="1">Cytoplasm</location>
    </subcellularLocation>
</comment>
<dbReference type="AlphaFoldDB" id="A0A3S5AXP7"/>
<evidence type="ECO:0000313" key="10">
    <source>
        <dbReference type="Proteomes" id="UP000784294"/>
    </source>
</evidence>
<feature type="repeat" description="TPR" evidence="6">
    <location>
        <begin position="412"/>
        <end position="445"/>
    </location>
</feature>
<feature type="domain" description="STI1" evidence="8">
    <location>
        <begin position="472"/>
        <end position="510"/>
    </location>
</feature>
<dbReference type="PROSITE" id="PS50005">
    <property type="entry name" value="TPR"/>
    <property type="match status" value="6"/>
</dbReference>
<dbReference type="InterPro" id="IPR013105">
    <property type="entry name" value="TPR_2"/>
</dbReference>
<protein>
    <recommendedName>
        <fullName evidence="5">Stress-induced-phosphoprotein 1</fullName>
    </recommendedName>
</protein>
<feature type="repeat" description="TPR" evidence="6">
    <location>
        <begin position="209"/>
        <end position="242"/>
    </location>
</feature>
<dbReference type="FunFam" id="1.25.40.10:FF:000027">
    <property type="entry name" value="stress-induced-phosphoprotein 1 isoform X1"/>
    <property type="match status" value="1"/>
</dbReference>
<evidence type="ECO:0000256" key="3">
    <source>
        <dbReference type="ARBA" id="ARBA00022737"/>
    </source>
</evidence>
<feature type="repeat" description="TPR" evidence="6">
    <location>
        <begin position="344"/>
        <end position="377"/>
    </location>
</feature>
<dbReference type="InterPro" id="IPR019734">
    <property type="entry name" value="TPR_rpt"/>
</dbReference>
<evidence type="ECO:0000256" key="1">
    <source>
        <dbReference type="ARBA" id="ARBA00004496"/>
    </source>
</evidence>